<evidence type="ECO:0000256" key="2">
    <source>
        <dbReference type="SAM" id="Phobius"/>
    </source>
</evidence>
<evidence type="ECO:0008006" key="5">
    <source>
        <dbReference type="Google" id="ProtNLM"/>
    </source>
</evidence>
<keyword evidence="2" id="KW-0472">Membrane</keyword>
<feature type="compositionally biased region" description="Low complexity" evidence="1">
    <location>
        <begin position="452"/>
        <end position="469"/>
    </location>
</feature>
<feature type="transmembrane region" description="Helical" evidence="2">
    <location>
        <begin position="266"/>
        <end position="284"/>
    </location>
</feature>
<keyword evidence="4" id="KW-1185">Reference proteome</keyword>
<feature type="transmembrane region" description="Helical" evidence="2">
    <location>
        <begin position="239"/>
        <end position="254"/>
    </location>
</feature>
<feature type="transmembrane region" description="Helical" evidence="2">
    <location>
        <begin position="14"/>
        <end position="35"/>
    </location>
</feature>
<feature type="transmembrane region" description="Helical" evidence="2">
    <location>
        <begin position="55"/>
        <end position="72"/>
    </location>
</feature>
<reference evidence="3" key="2">
    <citation type="submission" date="2023-01" db="EMBL/GenBank/DDBJ databases">
        <authorList>
            <person name="Sun Q."/>
            <person name="Evtushenko L."/>
        </authorList>
    </citation>
    <scope>NUCLEOTIDE SEQUENCE</scope>
    <source>
        <strain evidence="3">VKM Ac-1958</strain>
    </source>
</reference>
<organism evidence="3 4">
    <name type="scientific">Microbacterium keratanolyticum</name>
    <dbReference type="NCBI Taxonomy" id="67574"/>
    <lineage>
        <taxon>Bacteria</taxon>
        <taxon>Bacillati</taxon>
        <taxon>Actinomycetota</taxon>
        <taxon>Actinomycetes</taxon>
        <taxon>Micrococcales</taxon>
        <taxon>Microbacteriaceae</taxon>
        <taxon>Microbacterium</taxon>
    </lineage>
</organism>
<feature type="transmembrane region" description="Helical" evidence="2">
    <location>
        <begin position="84"/>
        <end position="102"/>
    </location>
</feature>
<feature type="transmembrane region" description="Helical" evidence="2">
    <location>
        <begin position="108"/>
        <end position="127"/>
    </location>
</feature>
<comment type="caution">
    <text evidence="3">The sequence shown here is derived from an EMBL/GenBank/DDBJ whole genome shotgun (WGS) entry which is preliminary data.</text>
</comment>
<dbReference type="AlphaFoldDB" id="A0A9W6HSE9"/>
<evidence type="ECO:0000313" key="4">
    <source>
        <dbReference type="Proteomes" id="UP001142325"/>
    </source>
</evidence>
<feature type="transmembrane region" description="Helical" evidence="2">
    <location>
        <begin position="139"/>
        <end position="161"/>
    </location>
</feature>
<dbReference type="Proteomes" id="UP001142325">
    <property type="component" value="Unassembled WGS sequence"/>
</dbReference>
<feature type="transmembrane region" description="Helical" evidence="2">
    <location>
        <begin position="388"/>
        <end position="406"/>
    </location>
</feature>
<name>A0A9W6HSE9_9MICO</name>
<protein>
    <recommendedName>
        <fullName evidence="5">Oligosaccharide repeat unit polymerase</fullName>
    </recommendedName>
</protein>
<keyword evidence="2" id="KW-0812">Transmembrane</keyword>
<proteinExistence type="predicted"/>
<feature type="region of interest" description="Disordered" evidence="1">
    <location>
        <begin position="438"/>
        <end position="469"/>
    </location>
</feature>
<dbReference type="EMBL" id="BSET01000001">
    <property type="protein sequence ID" value="GLK01555.1"/>
    <property type="molecule type" value="Genomic_DNA"/>
</dbReference>
<sequence>MDSGAEGKKTSERVVAVLVLPPLVCAYALALHWVYSTLVSPQYSYLGYRYSAPTELSVVLSVLMAIGVALALPRRLNRASSIMLWILYTVTVAPSILLAPYTSYLDEATAIQVGITVGVTFAVVALAQSSNPKPLKFSVSPTSLWIVLAIVSSVTYLLLFFTQGLSFRFLSILDVYDVRSDFADEVRQVGILGYLVTTQANVINPLIAALGVQRRNLLLIAVAVGGQLVLYATTGFKHVLFAVLAWAIMLILLRRKKATGPRGASILVGAVGVIVISAIIDVAMSTNLATSLFSRRFILTPGVFTSAYVRFFSENPQAHLGYSVLAPFVDYPYQTTPPYLIGAWIANDPAMSSNANLFADGFANFGWLGIIGAGAVLLIYLRVIDRASAGLPITLVGLVTVIPSVSLSNSSILTSMLSHGLVAAVVLLALLPRPTPNHASEGSADLPPAVEPRPSWRTTRRSPYPQSTT</sequence>
<accession>A0A9W6HSE9</accession>
<gene>
    <name evidence="3" type="ORF">GCM10017596_12700</name>
</gene>
<dbReference type="RefSeq" id="WP_204939181.1">
    <property type="nucleotide sequence ID" value="NZ_BAAAUM010000001.1"/>
</dbReference>
<feature type="transmembrane region" description="Helical" evidence="2">
    <location>
        <begin position="361"/>
        <end position="381"/>
    </location>
</feature>
<reference evidence="3" key="1">
    <citation type="journal article" date="2014" name="Int. J. Syst. Evol. Microbiol.">
        <title>Complete genome sequence of Corynebacterium casei LMG S-19264T (=DSM 44701T), isolated from a smear-ripened cheese.</title>
        <authorList>
            <consortium name="US DOE Joint Genome Institute (JGI-PGF)"/>
            <person name="Walter F."/>
            <person name="Albersmeier A."/>
            <person name="Kalinowski J."/>
            <person name="Ruckert C."/>
        </authorList>
    </citation>
    <scope>NUCLEOTIDE SEQUENCE</scope>
    <source>
        <strain evidence="3">VKM Ac-1958</strain>
    </source>
</reference>
<feature type="transmembrane region" description="Helical" evidence="2">
    <location>
        <begin position="412"/>
        <end position="431"/>
    </location>
</feature>
<keyword evidence="2" id="KW-1133">Transmembrane helix</keyword>
<evidence type="ECO:0000313" key="3">
    <source>
        <dbReference type="EMBL" id="GLK01555.1"/>
    </source>
</evidence>
<evidence type="ECO:0000256" key="1">
    <source>
        <dbReference type="SAM" id="MobiDB-lite"/>
    </source>
</evidence>